<name>A0A4W5KT43_9TELE</name>
<dbReference type="GO" id="GO:0007193">
    <property type="term" value="P:adenylate cyclase-inhibiting G protein-coupled receptor signaling pathway"/>
    <property type="evidence" value="ECO:0007669"/>
    <property type="project" value="TreeGrafter"/>
</dbReference>
<dbReference type="PANTHER" id="PTHR45627:SF9">
    <property type="entry name" value="ADENYLATE CYCLASE TYPE 7"/>
    <property type="match status" value="1"/>
</dbReference>
<dbReference type="GO" id="GO:0006171">
    <property type="term" value="P:cAMP biosynthetic process"/>
    <property type="evidence" value="ECO:0007669"/>
    <property type="project" value="TreeGrafter"/>
</dbReference>
<evidence type="ECO:0000256" key="1">
    <source>
        <dbReference type="ARBA" id="ARBA00022741"/>
    </source>
</evidence>
<evidence type="ECO:0000256" key="3">
    <source>
        <dbReference type="SAM" id="SignalP"/>
    </source>
</evidence>
<keyword evidence="5" id="KW-1185">Reference proteome</keyword>
<evidence type="ECO:0000256" key="2">
    <source>
        <dbReference type="ARBA" id="ARBA00023239"/>
    </source>
</evidence>
<accession>A0A4W5KT43</accession>
<dbReference type="GO" id="GO:0004016">
    <property type="term" value="F:adenylate cyclase activity"/>
    <property type="evidence" value="ECO:0007669"/>
    <property type="project" value="TreeGrafter"/>
</dbReference>
<keyword evidence="3" id="KW-0732">Signal</keyword>
<reference evidence="4" key="3">
    <citation type="submission" date="2025-09" db="UniProtKB">
        <authorList>
            <consortium name="Ensembl"/>
        </authorList>
    </citation>
    <scope>IDENTIFICATION</scope>
</reference>
<dbReference type="AlphaFoldDB" id="A0A4W5KT43"/>
<keyword evidence="1" id="KW-0547">Nucleotide-binding</keyword>
<sequence>MSCIYITLFLVTMLIISQQNESCFRQDFLLKNKNRTEQDEIETRENLNRLLLENVLPAHVAALFVGENKKNEVGFLTNTLLTKKYKVGVQDG</sequence>
<dbReference type="PANTHER" id="PTHR45627">
    <property type="entry name" value="ADENYLATE CYCLASE TYPE 1"/>
    <property type="match status" value="1"/>
</dbReference>
<dbReference type="Ensembl" id="ENSHHUT00000020467.1">
    <property type="protein sequence ID" value="ENSHHUP00000019737.1"/>
    <property type="gene ID" value="ENSHHUG00000012336.1"/>
</dbReference>
<protein>
    <submittedName>
        <fullName evidence="4">Uncharacterized protein</fullName>
    </submittedName>
</protein>
<reference evidence="5" key="1">
    <citation type="submission" date="2018-06" db="EMBL/GenBank/DDBJ databases">
        <title>Genome assembly of Danube salmon.</title>
        <authorList>
            <person name="Macqueen D.J."/>
            <person name="Gundappa M.K."/>
        </authorList>
    </citation>
    <scope>NUCLEOTIDE SEQUENCE [LARGE SCALE GENOMIC DNA]</scope>
</reference>
<reference evidence="4" key="2">
    <citation type="submission" date="2025-08" db="UniProtKB">
        <authorList>
            <consortium name="Ensembl"/>
        </authorList>
    </citation>
    <scope>IDENTIFICATION</scope>
</reference>
<proteinExistence type="predicted"/>
<keyword evidence="2" id="KW-0456">Lyase</keyword>
<feature type="signal peptide" evidence="3">
    <location>
        <begin position="1"/>
        <end position="22"/>
    </location>
</feature>
<dbReference type="GeneTree" id="ENSGT00940000159096"/>
<dbReference type="Proteomes" id="UP000314982">
    <property type="component" value="Unassembled WGS sequence"/>
</dbReference>
<feature type="chain" id="PRO_5021483473" evidence="3">
    <location>
        <begin position="23"/>
        <end position="92"/>
    </location>
</feature>
<dbReference type="STRING" id="62062.ENSHHUP00000019737"/>
<organism evidence="4 5">
    <name type="scientific">Hucho hucho</name>
    <name type="common">huchen</name>
    <dbReference type="NCBI Taxonomy" id="62062"/>
    <lineage>
        <taxon>Eukaryota</taxon>
        <taxon>Metazoa</taxon>
        <taxon>Chordata</taxon>
        <taxon>Craniata</taxon>
        <taxon>Vertebrata</taxon>
        <taxon>Euteleostomi</taxon>
        <taxon>Actinopterygii</taxon>
        <taxon>Neopterygii</taxon>
        <taxon>Teleostei</taxon>
        <taxon>Protacanthopterygii</taxon>
        <taxon>Salmoniformes</taxon>
        <taxon>Salmonidae</taxon>
        <taxon>Salmoninae</taxon>
        <taxon>Hucho</taxon>
    </lineage>
</organism>
<dbReference type="GO" id="GO:0007189">
    <property type="term" value="P:adenylate cyclase-activating G protein-coupled receptor signaling pathway"/>
    <property type="evidence" value="ECO:0007669"/>
    <property type="project" value="TreeGrafter"/>
</dbReference>
<evidence type="ECO:0000313" key="4">
    <source>
        <dbReference type="Ensembl" id="ENSHHUP00000019737.1"/>
    </source>
</evidence>
<dbReference type="GO" id="GO:0005886">
    <property type="term" value="C:plasma membrane"/>
    <property type="evidence" value="ECO:0007669"/>
    <property type="project" value="TreeGrafter"/>
</dbReference>
<dbReference type="GO" id="GO:0000166">
    <property type="term" value="F:nucleotide binding"/>
    <property type="evidence" value="ECO:0007669"/>
    <property type="project" value="UniProtKB-KW"/>
</dbReference>
<evidence type="ECO:0000313" key="5">
    <source>
        <dbReference type="Proteomes" id="UP000314982"/>
    </source>
</evidence>